<comment type="similarity">
    <text evidence="11">Belongs to the radical SAM superfamily. RlmN family.</text>
</comment>
<keyword evidence="2 11" id="KW-0004">4Fe-4S</keyword>
<feature type="active site" description="S-methylcysteine intermediate" evidence="11">
    <location>
        <position position="335"/>
    </location>
</feature>
<dbReference type="PIRSF" id="PIRSF006004">
    <property type="entry name" value="CHP00048"/>
    <property type="match status" value="1"/>
</dbReference>
<dbReference type="GO" id="GO:0070040">
    <property type="term" value="F:rRNA (adenine(2503)-C2-)-methyltransferase activity"/>
    <property type="evidence" value="ECO:0007669"/>
    <property type="project" value="UniProtKB-UniRule"/>
</dbReference>
<comment type="function">
    <text evidence="11">Specifically methylates position 2 of adenine 2503 in 23S rRNA and position 2 of adenine 37 in tRNAs.</text>
</comment>
<dbReference type="PROSITE" id="PS51918">
    <property type="entry name" value="RADICAL_SAM"/>
    <property type="match status" value="1"/>
</dbReference>
<dbReference type="InterPro" id="IPR040072">
    <property type="entry name" value="Methyltransferase_A"/>
</dbReference>
<evidence type="ECO:0000256" key="1">
    <source>
        <dbReference type="ARBA" id="ARBA00004496"/>
    </source>
</evidence>
<feature type="domain" description="Radical SAM core" evidence="12">
    <location>
        <begin position="97"/>
        <end position="330"/>
    </location>
</feature>
<dbReference type="Pfam" id="PF04055">
    <property type="entry name" value="Radical_SAM"/>
    <property type="match status" value="1"/>
</dbReference>
<dbReference type="InterPro" id="IPR027492">
    <property type="entry name" value="RNA_MTrfase_RlmN"/>
</dbReference>
<keyword evidence="9 11" id="KW-0408">Iron</keyword>
<dbReference type="InterPro" id="IPR004383">
    <property type="entry name" value="rRNA_lsu_MTrfase_RlmN/Cfr"/>
</dbReference>
<comment type="catalytic activity">
    <reaction evidence="11">
        <text>adenosine(2503) in 23S rRNA + 2 reduced [2Fe-2S]-[ferredoxin] + 2 S-adenosyl-L-methionine = 2-methyladenosine(2503) in 23S rRNA + 5'-deoxyadenosine + L-methionine + 2 oxidized [2Fe-2S]-[ferredoxin] + S-adenosyl-L-homocysteine</text>
        <dbReference type="Rhea" id="RHEA:42916"/>
        <dbReference type="Rhea" id="RHEA-COMP:10000"/>
        <dbReference type="Rhea" id="RHEA-COMP:10001"/>
        <dbReference type="Rhea" id="RHEA-COMP:10152"/>
        <dbReference type="Rhea" id="RHEA-COMP:10282"/>
        <dbReference type="ChEBI" id="CHEBI:17319"/>
        <dbReference type="ChEBI" id="CHEBI:33737"/>
        <dbReference type="ChEBI" id="CHEBI:33738"/>
        <dbReference type="ChEBI" id="CHEBI:57844"/>
        <dbReference type="ChEBI" id="CHEBI:57856"/>
        <dbReference type="ChEBI" id="CHEBI:59789"/>
        <dbReference type="ChEBI" id="CHEBI:74411"/>
        <dbReference type="ChEBI" id="CHEBI:74497"/>
        <dbReference type="EC" id="2.1.1.192"/>
    </reaction>
</comment>
<dbReference type="InterPro" id="IPR058240">
    <property type="entry name" value="rSAM_sf"/>
</dbReference>
<dbReference type="GO" id="GO:0005737">
    <property type="term" value="C:cytoplasm"/>
    <property type="evidence" value="ECO:0007669"/>
    <property type="project" value="UniProtKB-SubCell"/>
</dbReference>
<dbReference type="GO" id="GO:0019843">
    <property type="term" value="F:rRNA binding"/>
    <property type="evidence" value="ECO:0007669"/>
    <property type="project" value="UniProtKB-UniRule"/>
</dbReference>
<evidence type="ECO:0000256" key="8">
    <source>
        <dbReference type="ARBA" id="ARBA00022723"/>
    </source>
</evidence>
<name>L7VZP9_9BACT</name>
<organism evidence="13">
    <name type="scientific">uncultured bacterium A1Q1_fos_1025</name>
    <dbReference type="NCBI Taxonomy" id="1256537"/>
    <lineage>
        <taxon>Bacteria</taxon>
        <taxon>environmental samples</taxon>
    </lineage>
</organism>
<proteinExistence type="inferred from homology"/>
<dbReference type="GO" id="GO:0002935">
    <property type="term" value="F:tRNA (adenine(37)-C2)-methyltransferase activity"/>
    <property type="evidence" value="ECO:0007669"/>
    <property type="project" value="UniProtKB-UniRule"/>
</dbReference>
<evidence type="ECO:0000256" key="6">
    <source>
        <dbReference type="ARBA" id="ARBA00022679"/>
    </source>
</evidence>
<dbReference type="AlphaFoldDB" id="L7VZP9"/>
<keyword evidence="7 11" id="KW-0949">S-adenosyl-L-methionine</keyword>
<evidence type="ECO:0000256" key="3">
    <source>
        <dbReference type="ARBA" id="ARBA00022490"/>
    </source>
</evidence>
<accession>L7VZP9</accession>
<comment type="miscellaneous">
    <text evidence="11">Reaction proceeds by a ping-pong mechanism involving intermediate methylation of a conserved cysteine residue.</text>
</comment>
<keyword evidence="3 11" id="KW-0963">Cytoplasm</keyword>
<dbReference type="SFLD" id="SFLDG01062">
    <property type="entry name" value="methyltransferase_(Class_A)"/>
    <property type="match status" value="1"/>
</dbReference>
<dbReference type="PANTHER" id="PTHR30544:SF5">
    <property type="entry name" value="RADICAL SAM CORE DOMAIN-CONTAINING PROTEIN"/>
    <property type="match status" value="1"/>
</dbReference>
<comment type="subcellular location">
    <subcellularLocation>
        <location evidence="1 11">Cytoplasm</location>
    </subcellularLocation>
</comment>
<evidence type="ECO:0000256" key="7">
    <source>
        <dbReference type="ARBA" id="ARBA00022691"/>
    </source>
</evidence>
<evidence type="ECO:0000313" key="13">
    <source>
        <dbReference type="EMBL" id="AGC71650.1"/>
    </source>
</evidence>
<reference evidence="13" key="1">
    <citation type="submission" date="2012-09" db="EMBL/GenBank/DDBJ databases">
        <title>Metagenomic Characterization of a Microbial Community in Wastewater Detects High Levels of Antibiotic Resistance.</title>
        <authorList>
            <person name="Abrams M."/>
            <person name="Caldwell A."/>
            <person name="Vandaei E."/>
            <person name="Lee W."/>
            <person name="Perrott J."/>
            <person name="Khan S.Y."/>
            <person name="Ta J."/>
            <person name="Romero D."/>
            <person name="Nguyen V."/>
            <person name="Pourmand N."/>
            <person name="Ouverney C.C."/>
        </authorList>
    </citation>
    <scope>NUCLEOTIDE SEQUENCE</scope>
</reference>
<dbReference type="CDD" id="cd01335">
    <property type="entry name" value="Radical_SAM"/>
    <property type="match status" value="1"/>
</dbReference>
<dbReference type="SUPFAM" id="SSF102114">
    <property type="entry name" value="Radical SAM enzymes"/>
    <property type="match status" value="1"/>
</dbReference>
<keyword evidence="8 11" id="KW-0479">Metal-binding</keyword>
<keyword evidence="4 11" id="KW-0698">rRNA processing</keyword>
<dbReference type="SFLD" id="SFLDF00275">
    <property type="entry name" value="adenosine_C2_methyltransferase"/>
    <property type="match status" value="1"/>
</dbReference>
<feature type="active site" description="Proton acceptor" evidence="11">
    <location>
        <position position="91"/>
    </location>
</feature>
<evidence type="ECO:0000256" key="10">
    <source>
        <dbReference type="ARBA" id="ARBA00023014"/>
    </source>
</evidence>
<dbReference type="NCBIfam" id="TIGR00048">
    <property type="entry name" value="rRNA_mod_RlmN"/>
    <property type="match status" value="1"/>
</dbReference>
<feature type="binding site" evidence="11">
    <location>
        <position position="111"/>
    </location>
    <ligand>
        <name>[4Fe-4S] cluster</name>
        <dbReference type="ChEBI" id="CHEBI:49883"/>
        <note>4Fe-4S-S-AdoMet</note>
    </ligand>
</feature>
<dbReference type="InterPro" id="IPR013785">
    <property type="entry name" value="Aldolase_TIM"/>
</dbReference>
<evidence type="ECO:0000256" key="11">
    <source>
        <dbReference type="HAMAP-Rule" id="MF_01849"/>
    </source>
</evidence>
<gene>
    <name evidence="11" type="primary">rlmN</name>
</gene>
<comment type="catalytic activity">
    <reaction evidence="11">
        <text>adenosine(37) in tRNA + 2 reduced [2Fe-2S]-[ferredoxin] + 2 S-adenosyl-L-methionine = 2-methyladenosine(37) in tRNA + 5'-deoxyadenosine + L-methionine + 2 oxidized [2Fe-2S]-[ferredoxin] + S-adenosyl-L-homocysteine</text>
        <dbReference type="Rhea" id="RHEA:43332"/>
        <dbReference type="Rhea" id="RHEA-COMP:10000"/>
        <dbReference type="Rhea" id="RHEA-COMP:10001"/>
        <dbReference type="Rhea" id="RHEA-COMP:10162"/>
        <dbReference type="Rhea" id="RHEA-COMP:10485"/>
        <dbReference type="ChEBI" id="CHEBI:17319"/>
        <dbReference type="ChEBI" id="CHEBI:33737"/>
        <dbReference type="ChEBI" id="CHEBI:33738"/>
        <dbReference type="ChEBI" id="CHEBI:57844"/>
        <dbReference type="ChEBI" id="CHEBI:57856"/>
        <dbReference type="ChEBI" id="CHEBI:59789"/>
        <dbReference type="ChEBI" id="CHEBI:74411"/>
        <dbReference type="ChEBI" id="CHEBI:74497"/>
        <dbReference type="EC" id="2.1.1.192"/>
    </reaction>
</comment>
<dbReference type="GO" id="GO:0051539">
    <property type="term" value="F:4 iron, 4 sulfur cluster binding"/>
    <property type="evidence" value="ECO:0007669"/>
    <property type="project" value="UniProtKB-UniRule"/>
</dbReference>
<dbReference type="EC" id="2.1.1.192" evidence="11"/>
<dbReference type="GO" id="GO:0030488">
    <property type="term" value="P:tRNA methylation"/>
    <property type="evidence" value="ECO:0007669"/>
    <property type="project" value="UniProtKB-UniRule"/>
</dbReference>
<keyword evidence="5 11" id="KW-0489">Methyltransferase</keyword>
<evidence type="ECO:0000256" key="9">
    <source>
        <dbReference type="ARBA" id="ARBA00023004"/>
    </source>
</evidence>
<dbReference type="Gene3D" id="3.20.20.70">
    <property type="entry name" value="Aldolase class I"/>
    <property type="match status" value="1"/>
</dbReference>
<evidence type="ECO:0000259" key="12">
    <source>
        <dbReference type="PROSITE" id="PS51918"/>
    </source>
</evidence>
<dbReference type="SFLD" id="SFLDS00029">
    <property type="entry name" value="Radical_SAM"/>
    <property type="match status" value="1"/>
</dbReference>
<dbReference type="PANTHER" id="PTHR30544">
    <property type="entry name" value="23S RRNA METHYLTRANSFERASE"/>
    <property type="match status" value="1"/>
</dbReference>
<dbReference type="GO" id="GO:0070475">
    <property type="term" value="P:rRNA base methylation"/>
    <property type="evidence" value="ECO:0007669"/>
    <property type="project" value="UniProtKB-UniRule"/>
</dbReference>
<feature type="binding site" evidence="11">
    <location>
        <position position="118"/>
    </location>
    <ligand>
        <name>[4Fe-4S] cluster</name>
        <dbReference type="ChEBI" id="CHEBI:49883"/>
        <note>4Fe-4S-S-AdoMet</note>
    </ligand>
</feature>
<dbReference type="HAMAP" id="MF_01849">
    <property type="entry name" value="RNA_methyltr_RlmN"/>
    <property type="match status" value="1"/>
</dbReference>
<feature type="binding site" evidence="11">
    <location>
        <position position="292"/>
    </location>
    <ligand>
        <name>S-adenosyl-L-methionine</name>
        <dbReference type="ChEBI" id="CHEBI:59789"/>
    </ligand>
</feature>
<dbReference type="GO" id="GO:0046872">
    <property type="term" value="F:metal ion binding"/>
    <property type="evidence" value="ECO:0007669"/>
    <property type="project" value="UniProtKB-KW"/>
</dbReference>
<dbReference type="InterPro" id="IPR007197">
    <property type="entry name" value="rSAM"/>
</dbReference>
<dbReference type="Gene3D" id="1.10.150.530">
    <property type="match status" value="1"/>
</dbReference>
<evidence type="ECO:0000256" key="2">
    <source>
        <dbReference type="ARBA" id="ARBA00022485"/>
    </source>
</evidence>
<dbReference type="GO" id="GO:0000049">
    <property type="term" value="F:tRNA binding"/>
    <property type="evidence" value="ECO:0007669"/>
    <property type="project" value="UniProtKB-UniRule"/>
</dbReference>
<feature type="binding site" evidence="11">
    <location>
        <position position="115"/>
    </location>
    <ligand>
        <name>[4Fe-4S] cluster</name>
        <dbReference type="ChEBI" id="CHEBI:49883"/>
        <note>4Fe-4S-S-AdoMet</note>
    </ligand>
</feature>
<feature type="binding site" evidence="11">
    <location>
        <begin position="214"/>
        <end position="216"/>
    </location>
    <ligand>
        <name>S-adenosyl-L-methionine</name>
        <dbReference type="ChEBI" id="CHEBI:59789"/>
    </ligand>
</feature>
<evidence type="ECO:0000256" key="5">
    <source>
        <dbReference type="ARBA" id="ARBA00022603"/>
    </source>
</evidence>
<feature type="binding site" evidence="11">
    <location>
        <begin position="161"/>
        <end position="162"/>
    </location>
    <ligand>
        <name>S-adenosyl-L-methionine</name>
        <dbReference type="ChEBI" id="CHEBI:59789"/>
    </ligand>
</feature>
<evidence type="ECO:0000256" key="4">
    <source>
        <dbReference type="ARBA" id="ARBA00022552"/>
    </source>
</evidence>
<keyword evidence="6 11" id="KW-0808">Transferase</keyword>
<feature type="binding site" evidence="11">
    <location>
        <position position="191"/>
    </location>
    <ligand>
        <name>S-adenosyl-L-methionine</name>
        <dbReference type="ChEBI" id="CHEBI:59789"/>
    </ligand>
</feature>
<protein>
    <recommendedName>
        <fullName evidence="11">Probable dual-specificity RNA methyltransferase RlmN</fullName>
        <ecNumber evidence="11">2.1.1.192</ecNumber>
    </recommendedName>
    <alternativeName>
        <fullName evidence="11">23S rRNA (adenine(2503)-C(2))-methyltransferase</fullName>
    </alternativeName>
    <alternativeName>
        <fullName evidence="11">23S rRNA m2A2503 methyltransferase</fullName>
    </alternativeName>
    <alternativeName>
        <fullName evidence="11">Ribosomal RNA large subunit methyltransferase N</fullName>
    </alternativeName>
    <alternativeName>
        <fullName evidence="11">tRNA (adenine(37)-C(2))-methyltransferase</fullName>
    </alternativeName>
    <alternativeName>
        <fullName evidence="11">tRNA m2A37 methyltransferase</fullName>
    </alternativeName>
</protein>
<keyword evidence="11" id="KW-1015">Disulfide bond</keyword>
<comment type="cofactor">
    <cofactor evidence="11">
        <name>[4Fe-4S] cluster</name>
        <dbReference type="ChEBI" id="CHEBI:49883"/>
    </cofactor>
    <text evidence="11">Binds 1 [4Fe-4S] cluster. The cluster is coordinated with 3 cysteines and an exchangeable S-adenosyl-L-methionine.</text>
</comment>
<sequence>MSEAPLTRYDVDRDGLGALLTGEPRYRLDQVWQGLYEQLAAPDELTSLPKALRARLDAELPLALEQEVRRVSDHGDTVKYLWRLADGHRIETVLMLYPDRVTVCVSSQAGCAMDCGFCATGQAGFKRHLTTGEIVEQVARAAREARGMGRRLGNVVFMGMGEPLANEAAVWGAIERIHRDLGLSARHLTVSTIGIVPGIRSLAGRPLPVNLAVSLHAANDELRDTLVPMNKRYPLQQLMGACADYLAVKGRRISFEWALIDGVNDRDSDAKELAALSTRFRLAAHVNLIPLNPTPGWPTVGSSPARVREFRDLLERLGVNATVRRNRGTDIDAACGQLAAGQPVELRAARPRVSAPGTSGSPR</sequence>
<dbReference type="EMBL" id="JX649878">
    <property type="protein sequence ID" value="AGC71650.1"/>
    <property type="molecule type" value="Genomic_DNA"/>
</dbReference>
<keyword evidence="11" id="KW-0819">tRNA processing</keyword>
<keyword evidence="10 11" id="KW-0411">Iron-sulfur</keyword>
<comment type="caution">
    <text evidence="11">Lacks conserved residue(s) required for the propagation of feature annotation.</text>
</comment>
<dbReference type="FunFam" id="3.20.20.70:FF:000014">
    <property type="entry name" value="Probable dual-specificity RNA methyltransferase RlmN"/>
    <property type="match status" value="1"/>
</dbReference>